<dbReference type="EMBL" id="CP005384">
    <property type="protein sequence ID" value="AGO16340.1"/>
    <property type="molecule type" value="Genomic_DNA"/>
</dbReference>
<keyword evidence="1" id="KW-0812">Transmembrane</keyword>
<dbReference type="AlphaFoldDB" id="A0A806JFN5"/>
<gene>
    <name evidence="2" type="ORF">K756_05750</name>
</gene>
<evidence type="ECO:0000256" key="1">
    <source>
        <dbReference type="SAM" id="Phobius"/>
    </source>
</evidence>
<protein>
    <submittedName>
        <fullName evidence="2">Uncharacterized protein</fullName>
    </submittedName>
</protein>
<feature type="transmembrane region" description="Helical" evidence="1">
    <location>
        <begin position="5"/>
        <end position="22"/>
    </location>
</feature>
<evidence type="ECO:0000313" key="2">
    <source>
        <dbReference type="EMBL" id="AGO16340.1"/>
    </source>
</evidence>
<sequence>MKYKGFDFIGLIGVVLSAYSIFQNNENNLLLAGWIAALLLWVGHIIDTFISYNLHCKREKELEELKQENKEQQQVISSLNTELSVSKRTIENQQYTITILIQNQEQQNVLPQATPRQTKQE</sequence>
<dbReference type="KEGG" id="hpaz:K756_05750"/>
<keyword evidence="1" id="KW-1133">Transmembrane helix</keyword>
<evidence type="ECO:0000313" key="3">
    <source>
        <dbReference type="Proteomes" id="UP000014672"/>
    </source>
</evidence>
<proteinExistence type="predicted"/>
<organism evidence="2 3">
    <name type="scientific">Glaesserella parasuis ZJ0906</name>
    <dbReference type="NCBI Taxonomy" id="1322346"/>
    <lineage>
        <taxon>Bacteria</taxon>
        <taxon>Pseudomonadati</taxon>
        <taxon>Pseudomonadota</taxon>
        <taxon>Gammaproteobacteria</taxon>
        <taxon>Pasteurellales</taxon>
        <taxon>Pasteurellaceae</taxon>
        <taxon>Glaesserella</taxon>
    </lineage>
</organism>
<name>A0A806JFN5_GLAPU</name>
<feature type="transmembrane region" description="Helical" evidence="1">
    <location>
        <begin position="28"/>
        <end position="50"/>
    </location>
</feature>
<accession>A0A806JFN5</accession>
<keyword evidence="1" id="KW-0472">Membrane</keyword>
<dbReference type="Proteomes" id="UP000014672">
    <property type="component" value="Chromosome"/>
</dbReference>
<reference evidence="2 3" key="1">
    <citation type="journal article" date="2013" name="PLoS ONE">
        <title>Complete Genome Analysis of a Haemophilus parasuis Serovar 12 Strain from China.</title>
        <authorList>
            <person name="Li Y."/>
            <person name="Kwok A.H."/>
            <person name="Jiang J."/>
            <person name="Zou Y."/>
            <person name="Zheng F."/>
            <person name="Chen P."/>
            <person name="Hou C."/>
            <person name="Leung F.C."/>
            <person name="Jiang P."/>
        </authorList>
    </citation>
    <scope>NUCLEOTIDE SEQUENCE [LARGE SCALE GENOMIC DNA]</scope>
    <source>
        <strain evidence="2 3">ZJ0906</strain>
    </source>
</reference>